<keyword evidence="1" id="KW-0812">Transmembrane</keyword>
<organism evidence="4">
    <name type="scientific">Nippostrongylus brasiliensis</name>
    <name type="common">Rat hookworm</name>
    <dbReference type="NCBI Taxonomy" id="27835"/>
    <lineage>
        <taxon>Eukaryota</taxon>
        <taxon>Metazoa</taxon>
        <taxon>Ecdysozoa</taxon>
        <taxon>Nematoda</taxon>
        <taxon>Chromadorea</taxon>
        <taxon>Rhabditida</taxon>
        <taxon>Rhabditina</taxon>
        <taxon>Rhabditomorpha</taxon>
        <taxon>Strongyloidea</taxon>
        <taxon>Heligmosomidae</taxon>
        <taxon>Nippostrongylus</taxon>
    </lineage>
</organism>
<feature type="transmembrane region" description="Helical" evidence="1">
    <location>
        <begin position="92"/>
        <end position="114"/>
    </location>
</feature>
<feature type="transmembrane region" description="Helical" evidence="1">
    <location>
        <begin position="166"/>
        <end position="189"/>
    </location>
</feature>
<reference evidence="2 3" key="2">
    <citation type="submission" date="2018-11" db="EMBL/GenBank/DDBJ databases">
        <authorList>
            <consortium name="Pathogen Informatics"/>
        </authorList>
    </citation>
    <scope>NUCLEOTIDE SEQUENCE [LARGE SCALE GENOMIC DNA]</scope>
</reference>
<evidence type="ECO:0000313" key="4">
    <source>
        <dbReference type="WBParaSite" id="NBR_0001556201-mRNA-1"/>
    </source>
</evidence>
<accession>A0A0N4YFM1</accession>
<dbReference type="WBParaSite" id="NBR_0001556201-mRNA-1">
    <property type="protein sequence ID" value="NBR_0001556201-mRNA-1"/>
    <property type="gene ID" value="NBR_0001556201"/>
</dbReference>
<sequence>MYAGGSAKNCPQEEDSHHPPAECRSYVWRAIFLTSFTLGIRFGNIDAVSGIFLGILGSTIVFIITYICVPGGILYVDKKVEKKQLTIEERRVMLIGAAAFLGVLGSAVNQHYVIKEGTAPSYFLPGLVAGPHLGQHRIPFLAVSVGTAFMIGVMIMAYADDLGFGTLFSLTISAICATINLQILVAAIIQHKVDMMSSHVVAVLMALYQHLLFSRLLGEYNEEEKSTPSITNPILYS</sequence>
<evidence type="ECO:0000256" key="1">
    <source>
        <dbReference type="SAM" id="Phobius"/>
    </source>
</evidence>
<dbReference type="AlphaFoldDB" id="A0A0N4YFM1"/>
<feature type="transmembrane region" description="Helical" evidence="1">
    <location>
        <begin position="26"/>
        <end position="45"/>
    </location>
</feature>
<keyword evidence="1" id="KW-0472">Membrane</keyword>
<dbReference type="Proteomes" id="UP000271162">
    <property type="component" value="Unassembled WGS sequence"/>
</dbReference>
<dbReference type="STRING" id="27835.A0A0N4YFM1"/>
<feature type="transmembrane region" description="Helical" evidence="1">
    <location>
        <begin position="138"/>
        <end position="159"/>
    </location>
</feature>
<reference evidence="4" key="1">
    <citation type="submission" date="2017-02" db="UniProtKB">
        <authorList>
            <consortium name="WormBaseParasite"/>
        </authorList>
    </citation>
    <scope>IDENTIFICATION</scope>
</reference>
<gene>
    <name evidence="2" type="ORF">NBR_LOCUS15563</name>
</gene>
<feature type="transmembrane region" description="Helical" evidence="1">
    <location>
        <begin position="51"/>
        <end position="76"/>
    </location>
</feature>
<name>A0A0N4YFM1_NIPBR</name>
<keyword evidence="1" id="KW-1133">Transmembrane helix</keyword>
<dbReference type="EMBL" id="UYSL01021791">
    <property type="protein sequence ID" value="VDL79157.1"/>
    <property type="molecule type" value="Genomic_DNA"/>
</dbReference>
<proteinExistence type="predicted"/>
<protein>
    <submittedName>
        <fullName evidence="4">Aa_trans domain-containing protein</fullName>
    </submittedName>
</protein>
<evidence type="ECO:0000313" key="2">
    <source>
        <dbReference type="EMBL" id="VDL79157.1"/>
    </source>
</evidence>
<evidence type="ECO:0000313" key="3">
    <source>
        <dbReference type="Proteomes" id="UP000271162"/>
    </source>
</evidence>
<keyword evidence="3" id="KW-1185">Reference proteome</keyword>